<dbReference type="EMBL" id="CM042009">
    <property type="protein sequence ID" value="KAI3789660.1"/>
    <property type="molecule type" value="Genomic_DNA"/>
</dbReference>
<organism evidence="1 2">
    <name type="scientific">Cichorium intybus</name>
    <name type="common">Chicory</name>
    <dbReference type="NCBI Taxonomy" id="13427"/>
    <lineage>
        <taxon>Eukaryota</taxon>
        <taxon>Viridiplantae</taxon>
        <taxon>Streptophyta</taxon>
        <taxon>Embryophyta</taxon>
        <taxon>Tracheophyta</taxon>
        <taxon>Spermatophyta</taxon>
        <taxon>Magnoliopsida</taxon>
        <taxon>eudicotyledons</taxon>
        <taxon>Gunneridae</taxon>
        <taxon>Pentapetalae</taxon>
        <taxon>asterids</taxon>
        <taxon>campanulids</taxon>
        <taxon>Asterales</taxon>
        <taxon>Asteraceae</taxon>
        <taxon>Cichorioideae</taxon>
        <taxon>Cichorieae</taxon>
        <taxon>Cichoriinae</taxon>
        <taxon>Cichorium</taxon>
    </lineage>
</organism>
<sequence>MLVDDDDDVDRPKKAWMTGRNAFLYGVHEAAKTRHFFTNLPISVPRLPIRMPKDRRSSSLERHRASPYQHCYKNTNKTRPKSPSPPIGTENEWEETRCPICIDHPHNAVLLLCSSREKGCRPYMCDTSSRHSNCFDQFRKSTMNPNSLQQQQQAKLVCPLCRGQITGWIVVDPARHFMNKKPRSCSSETCDFSGTYTELRKHARRDHPCVRPTEVNPDQELEWRILRENMEQQDMLNMQFEFDDTEPIEHVLEGLNELASPLWDLDMDFMNFLSNFETEFDNIFPEFDGNFLLDDWENMFEILSSNEPETTWSRGNSHGQNRSRENGSTTRRRSSRNGRQRANWSNQSSDSQQVQVTTWLDFYDIEPNLH</sequence>
<protein>
    <submittedName>
        <fullName evidence="1">Uncharacterized protein</fullName>
    </submittedName>
</protein>
<evidence type="ECO:0000313" key="2">
    <source>
        <dbReference type="Proteomes" id="UP001055811"/>
    </source>
</evidence>
<reference evidence="2" key="1">
    <citation type="journal article" date="2022" name="Mol. Ecol. Resour.">
        <title>The genomes of chicory, endive, great burdock and yacon provide insights into Asteraceae palaeo-polyploidization history and plant inulin production.</title>
        <authorList>
            <person name="Fan W."/>
            <person name="Wang S."/>
            <person name="Wang H."/>
            <person name="Wang A."/>
            <person name="Jiang F."/>
            <person name="Liu H."/>
            <person name="Zhao H."/>
            <person name="Xu D."/>
            <person name="Zhang Y."/>
        </authorList>
    </citation>
    <scope>NUCLEOTIDE SEQUENCE [LARGE SCALE GENOMIC DNA]</scope>
    <source>
        <strain evidence="2">cv. Punajuju</strain>
    </source>
</reference>
<comment type="caution">
    <text evidence="1">The sequence shown here is derived from an EMBL/GenBank/DDBJ whole genome shotgun (WGS) entry which is preliminary data.</text>
</comment>
<reference evidence="1 2" key="2">
    <citation type="journal article" date="2022" name="Mol. Ecol. Resour.">
        <title>The genomes of chicory, endive, great burdock and yacon provide insights into Asteraceae paleo-polyploidization history and plant inulin production.</title>
        <authorList>
            <person name="Fan W."/>
            <person name="Wang S."/>
            <person name="Wang H."/>
            <person name="Wang A."/>
            <person name="Jiang F."/>
            <person name="Liu H."/>
            <person name="Zhao H."/>
            <person name="Xu D."/>
            <person name="Zhang Y."/>
        </authorList>
    </citation>
    <scope>NUCLEOTIDE SEQUENCE [LARGE SCALE GENOMIC DNA]</scope>
    <source>
        <strain evidence="2">cv. Punajuju</strain>
        <tissue evidence="1">Leaves</tissue>
    </source>
</reference>
<name>A0ACB9H1Q6_CICIN</name>
<dbReference type="Proteomes" id="UP001055811">
    <property type="component" value="Linkage Group LG01"/>
</dbReference>
<evidence type="ECO:0000313" key="1">
    <source>
        <dbReference type="EMBL" id="KAI3789660.1"/>
    </source>
</evidence>
<proteinExistence type="predicted"/>
<keyword evidence="2" id="KW-1185">Reference proteome</keyword>
<gene>
    <name evidence="1" type="ORF">L2E82_02461</name>
</gene>
<accession>A0ACB9H1Q6</accession>